<proteinExistence type="predicted"/>
<evidence type="ECO:0000259" key="6">
    <source>
        <dbReference type="PROSITE" id="PS50966"/>
    </source>
</evidence>
<dbReference type="GO" id="GO:0008270">
    <property type="term" value="F:zinc ion binding"/>
    <property type="evidence" value="ECO:0007669"/>
    <property type="project" value="UniProtKB-KW"/>
</dbReference>
<dbReference type="KEGG" id="vra:106773268"/>
<dbReference type="Pfam" id="PF10551">
    <property type="entry name" value="MULE"/>
    <property type="match status" value="1"/>
</dbReference>
<feature type="region of interest" description="Disordered" evidence="5">
    <location>
        <begin position="685"/>
        <end position="741"/>
    </location>
</feature>
<reference evidence="7" key="1">
    <citation type="journal article" date="2014" name="Nat. Commun.">
        <title>Genome sequence of mungbean and insights into evolution within Vigna species.</title>
        <authorList>
            <person name="Kang Y.J."/>
            <person name="Kim S.K."/>
            <person name="Kim M.Y."/>
            <person name="Lestari P."/>
            <person name="Kim K.H."/>
            <person name="Ha B.K."/>
            <person name="Jun T.H."/>
            <person name="Hwang W.J."/>
            <person name="Lee T."/>
            <person name="Lee J."/>
            <person name="Shim S."/>
            <person name="Yoon M.Y."/>
            <person name="Jang Y.E."/>
            <person name="Han K.S."/>
            <person name="Taeprayoon P."/>
            <person name="Yoon N."/>
            <person name="Somta P."/>
            <person name="Tanya P."/>
            <person name="Kim K.S."/>
            <person name="Gwag J.G."/>
            <person name="Moon J.K."/>
            <person name="Lee Y.H."/>
            <person name="Park B.S."/>
            <person name="Bombarely A."/>
            <person name="Doyle J.J."/>
            <person name="Jackson S.A."/>
            <person name="Schafleitner R."/>
            <person name="Srinives P."/>
            <person name="Varshney R.K."/>
            <person name="Lee S.H."/>
        </authorList>
    </citation>
    <scope>NUCLEOTIDE SEQUENCE [LARGE SCALE GENOMIC DNA]</scope>
    <source>
        <strain evidence="7">cv. VC1973A</strain>
    </source>
</reference>
<sequence length="769" mass="88207">MVLVDEMNEACNTEEENSLSLVPSLDMSFDTMEDAKKFYHEYGKRCGFGIRTRTSKKDRNNIVYYLRLVCSREGKYVSSVRPEVKTLPSQTNECPAGITIARKNEKWFVRTVVLDHSHDLCPQTSNLIRGNRQLNMHAKHTLEVNDDAGVRINKSFLSMVSEAGGYENMQFVERDARNFIGQHRRSLCKEGDGQALLRHFSKMRDQNNEFFYDIEMDEDNRITNVFWADARSRAASEEFGDVVSFDTTYLTNKYDMPFAPFVGVNHHGQSILLGCGLLSSEDTNSFIWLFNCWLRCMGNKAPNSIVTDQCKAMANAIEEVFPNTKHRWCLWHIMKKIPEKFQGYKNYVGIKSDIKAVVYESATAIDFETGWKRLLTTHFLESNDWLCNLYEERAKWVPCYLKNHFWAGMSTTQRSEGMNAFFDGFINSTTTLQQFVIQYDNALKVKAQKELEADFASLNTTVACGSQSPIERQFQVEYTHAKFEEVQNEFRSRMNCFIKETLKESILNTYTIKEECMWEGKCVPKYYHVQFDPVLKEITCSCLLFEFRGIICRHSLLVLGQEDVHHVPSKYVLSRWSKNIRRKHTLIRAAYSSLQLDPKMQRYQTLCKQFYNLAEAACESECASDQLEKDLKCLAQKFGVTSSLKNNIVSEGGQLRYENAVPQNTSYNTCGSSDVLVRSPVAVKRKGRPRTNRLKSTVERRCQKKSKGSKRNSSTTPLEPNVATAFNGAQNPQDMESASQTIQISQLSEVAPNGFMSLLSAVHNTFENI</sequence>
<dbReference type="InterPro" id="IPR006564">
    <property type="entry name" value="Znf_PMZ"/>
</dbReference>
<dbReference type="PROSITE" id="PS50966">
    <property type="entry name" value="ZF_SWIM"/>
    <property type="match status" value="1"/>
</dbReference>
<keyword evidence="7" id="KW-1185">Reference proteome</keyword>
<dbReference type="OrthoDB" id="1336263at2759"/>
<keyword evidence="1" id="KW-0479">Metal-binding</keyword>
<dbReference type="PANTHER" id="PTHR47718:SF13">
    <property type="entry name" value="OS09G0290500 PROTEIN"/>
    <property type="match status" value="1"/>
</dbReference>
<dbReference type="Proteomes" id="UP000087766">
    <property type="component" value="Chromosome 9"/>
</dbReference>
<evidence type="ECO:0000256" key="5">
    <source>
        <dbReference type="SAM" id="MobiDB-lite"/>
    </source>
</evidence>
<dbReference type="RefSeq" id="XP_014515461.1">
    <property type="nucleotide sequence ID" value="XM_014659975.1"/>
</dbReference>
<reference evidence="8" key="2">
    <citation type="submission" date="2025-08" db="UniProtKB">
        <authorList>
            <consortium name="RefSeq"/>
        </authorList>
    </citation>
    <scope>IDENTIFICATION</scope>
    <source>
        <tissue evidence="8">Leaf</tissue>
    </source>
</reference>
<evidence type="ECO:0000256" key="2">
    <source>
        <dbReference type="ARBA" id="ARBA00022771"/>
    </source>
</evidence>
<feature type="domain" description="SWIM-type" evidence="6">
    <location>
        <begin position="527"/>
        <end position="563"/>
    </location>
</feature>
<dbReference type="STRING" id="3916.A0A1S3VAT3"/>
<dbReference type="InterPro" id="IPR004330">
    <property type="entry name" value="FAR1_DNA_bnd_dom"/>
</dbReference>
<dbReference type="PANTHER" id="PTHR47718">
    <property type="entry name" value="OS01G0519700 PROTEIN"/>
    <property type="match status" value="1"/>
</dbReference>
<keyword evidence="2 4" id="KW-0863">Zinc-finger</keyword>
<keyword evidence="3" id="KW-0862">Zinc</keyword>
<evidence type="ECO:0000256" key="4">
    <source>
        <dbReference type="PROSITE-ProRule" id="PRU00325"/>
    </source>
</evidence>
<evidence type="ECO:0000313" key="8">
    <source>
        <dbReference type="RefSeq" id="XP_014515461.1"/>
    </source>
</evidence>
<dbReference type="SMART" id="SM00575">
    <property type="entry name" value="ZnF_PMZ"/>
    <property type="match status" value="1"/>
</dbReference>
<dbReference type="InterPro" id="IPR007527">
    <property type="entry name" value="Znf_SWIM"/>
</dbReference>
<evidence type="ECO:0000256" key="3">
    <source>
        <dbReference type="ARBA" id="ARBA00022833"/>
    </source>
</evidence>
<feature type="compositionally biased region" description="Polar residues" evidence="5">
    <location>
        <begin position="727"/>
        <end position="741"/>
    </location>
</feature>
<evidence type="ECO:0000256" key="1">
    <source>
        <dbReference type="ARBA" id="ARBA00022723"/>
    </source>
</evidence>
<dbReference type="Pfam" id="PF03101">
    <property type="entry name" value="FAR1"/>
    <property type="match status" value="1"/>
</dbReference>
<dbReference type="Pfam" id="PF04434">
    <property type="entry name" value="SWIM"/>
    <property type="match status" value="1"/>
</dbReference>
<name>A0A1S3VAT3_VIGRR</name>
<accession>A0A1S3VAT3</accession>
<evidence type="ECO:0000313" key="7">
    <source>
        <dbReference type="Proteomes" id="UP000087766"/>
    </source>
</evidence>
<gene>
    <name evidence="8" type="primary">LOC106773268</name>
</gene>
<dbReference type="AlphaFoldDB" id="A0A1S3VAT3"/>
<organism evidence="7 8">
    <name type="scientific">Vigna radiata var. radiata</name>
    <name type="common">Mung bean</name>
    <name type="synonym">Phaseolus aureus</name>
    <dbReference type="NCBI Taxonomy" id="3916"/>
    <lineage>
        <taxon>Eukaryota</taxon>
        <taxon>Viridiplantae</taxon>
        <taxon>Streptophyta</taxon>
        <taxon>Embryophyta</taxon>
        <taxon>Tracheophyta</taxon>
        <taxon>Spermatophyta</taxon>
        <taxon>Magnoliopsida</taxon>
        <taxon>eudicotyledons</taxon>
        <taxon>Gunneridae</taxon>
        <taxon>Pentapetalae</taxon>
        <taxon>rosids</taxon>
        <taxon>fabids</taxon>
        <taxon>Fabales</taxon>
        <taxon>Fabaceae</taxon>
        <taxon>Papilionoideae</taxon>
        <taxon>50 kb inversion clade</taxon>
        <taxon>NPAAA clade</taxon>
        <taxon>indigoferoid/millettioid clade</taxon>
        <taxon>Phaseoleae</taxon>
        <taxon>Vigna</taxon>
    </lineage>
</organism>
<dbReference type="GeneID" id="106773268"/>
<protein>
    <submittedName>
        <fullName evidence="8">Protein FAR-RED IMPAIRED RESPONSE 1-like</fullName>
    </submittedName>
</protein>
<dbReference type="InterPro" id="IPR018289">
    <property type="entry name" value="MULE_transposase_dom"/>
</dbReference>